<gene>
    <name evidence="3" type="ordered locus">RPC_4865</name>
</gene>
<name>Q20WU9_RHOPB</name>
<dbReference type="KEGG" id="rpc:RPC_4865"/>
<accession>Q20WU9</accession>
<dbReference type="PANTHER" id="PTHR30336:SF4">
    <property type="entry name" value="ENVELOPE BIOGENESIS FACTOR ELYC"/>
    <property type="match status" value="1"/>
</dbReference>
<dbReference type="EMBL" id="CP000301">
    <property type="protein sequence ID" value="ABD90387.1"/>
    <property type="molecule type" value="Genomic_DNA"/>
</dbReference>
<feature type="transmembrane region" description="Helical" evidence="1">
    <location>
        <begin position="25"/>
        <end position="46"/>
    </location>
</feature>
<dbReference type="Pfam" id="PF02698">
    <property type="entry name" value="DUF218"/>
    <property type="match status" value="1"/>
</dbReference>
<protein>
    <recommendedName>
        <fullName evidence="2">DUF218 domain-containing protein</fullName>
    </recommendedName>
</protein>
<dbReference type="InterPro" id="IPR051599">
    <property type="entry name" value="Cell_Envelope_Assoc"/>
</dbReference>
<dbReference type="AlphaFoldDB" id="Q20WU9"/>
<keyword evidence="1" id="KW-0812">Transmembrane</keyword>
<dbReference type="InterPro" id="IPR014729">
    <property type="entry name" value="Rossmann-like_a/b/a_fold"/>
</dbReference>
<dbReference type="PANTHER" id="PTHR30336">
    <property type="entry name" value="INNER MEMBRANE PROTEIN, PROBABLE PERMEASE"/>
    <property type="match status" value="1"/>
</dbReference>
<organism evidence="3">
    <name type="scientific">Rhodopseudomonas palustris (strain BisB18)</name>
    <dbReference type="NCBI Taxonomy" id="316056"/>
    <lineage>
        <taxon>Bacteria</taxon>
        <taxon>Pseudomonadati</taxon>
        <taxon>Pseudomonadota</taxon>
        <taxon>Alphaproteobacteria</taxon>
        <taxon>Hyphomicrobiales</taxon>
        <taxon>Nitrobacteraceae</taxon>
        <taxon>Rhodopseudomonas</taxon>
    </lineage>
</organism>
<reference evidence="3" key="1">
    <citation type="submission" date="2006-03" db="EMBL/GenBank/DDBJ databases">
        <title>Complete sequence of Rhodopseudomonas palustris BisB18.</title>
        <authorList>
            <consortium name="US DOE Joint Genome Institute"/>
            <person name="Copeland A."/>
            <person name="Lucas S."/>
            <person name="Lapidus A."/>
            <person name="Barry K."/>
            <person name="Detter J.C."/>
            <person name="Glavina del Rio T."/>
            <person name="Hammon N."/>
            <person name="Israni S."/>
            <person name="Dalin E."/>
            <person name="Tice H."/>
            <person name="Pitluck S."/>
            <person name="Chain P."/>
            <person name="Malfatti S."/>
            <person name="Shin M."/>
            <person name="Vergez L."/>
            <person name="Schmutz J."/>
            <person name="Larimer F."/>
            <person name="Land M."/>
            <person name="Hauser L."/>
            <person name="Pelletier D.A."/>
            <person name="Kyrpides N."/>
            <person name="Anderson I."/>
            <person name="Oda Y."/>
            <person name="Harwood C.S."/>
            <person name="Richardson P."/>
        </authorList>
    </citation>
    <scope>NUCLEOTIDE SEQUENCE [LARGE SCALE GENOMIC DNA]</scope>
    <source>
        <strain evidence="3">BisB18</strain>
    </source>
</reference>
<dbReference type="Gene3D" id="3.40.50.620">
    <property type="entry name" value="HUPs"/>
    <property type="match status" value="1"/>
</dbReference>
<sequence>MTQPSDQDPPNLAAGAPPRCSGLRAAIVATLAIGFVGMASGFVVFLSQLRGAEIQPGRNADGIVVLTGGSSRVSDAIELLAAGYGRRLLISGVHPTNGANDISRSLPDSQQLLSCCVDLDRSAINTRSNAAEARRWAHERGFHSLIVVTSNYHMPRAIVEMSHAMPDIELIPFAVVGDKWRDDPWWTSGATFRLLLSEYAKYIAAEARVRLAGFGAELMPDGEPATELVARRKPATALAN</sequence>
<keyword evidence="1" id="KW-1133">Transmembrane helix</keyword>
<feature type="domain" description="DUF218" evidence="2">
    <location>
        <begin position="61"/>
        <end position="200"/>
    </location>
</feature>
<evidence type="ECO:0000313" key="3">
    <source>
        <dbReference type="EMBL" id="ABD90387.1"/>
    </source>
</evidence>
<dbReference type="CDD" id="cd06259">
    <property type="entry name" value="YdcF-like"/>
    <property type="match status" value="1"/>
</dbReference>
<dbReference type="GO" id="GO:0000270">
    <property type="term" value="P:peptidoglycan metabolic process"/>
    <property type="evidence" value="ECO:0007669"/>
    <property type="project" value="TreeGrafter"/>
</dbReference>
<keyword evidence="1" id="KW-0472">Membrane</keyword>
<dbReference type="RefSeq" id="WP_011475263.1">
    <property type="nucleotide sequence ID" value="NC_007925.1"/>
</dbReference>
<dbReference type="InterPro" id="IPR003848">
    <property type="entry name" value="DUF218"/>
</dbReference>
<dbReference type="OrthoDB" id="9812311at2"/>
<proteinExistence type="predicted"/>
<dbReference type="eggNOG" id="COG1434">
    <property type="taxonomic scope" value="Bacteria"/>
</dbReference>
<evidence type="ECO:0000259" key="2">
    <source>
        <dbReference type="Pfam" id="PF02698"/>
    </source>
</evidence>
<dbReference type="STRING" id="316056.RPC_4865"/>
<dbReference type="GO" id="GO:0043164">
    <property type="term" value="P:Gram-negative-bacterium-type cell wall biogenesis"/>
    <property type="evidence" value="ECO:0007669"/>
    <property type="project" value="TreeGrafter"/>
</dbReference>
<dbReference type="HOGENOM" id="CLU_080658_0_0_5"/>
<dbReference type="GO" id="GO:0005886">
    <property type="term" value="C:plasma membrane"/>
    <property type="evidence" value="ECO:0007669"/>
    <property type="project" value="TreeGrafter"/>
</dbReference>
<evidence type="ECO:0000256" key="1">
    <source>
        <dbReference type="SAM" id="Phobius"/>
    </source>
</evidence>